<evidence type="ECO:0000313" key="3">
    <source>
        <dbReference type="Proteomes" id="UP000593571"/>
    </source>
</evidence>
<evidence type="ECO:0000256" key="1">
    <source>
        <dbReference type="SAM" id="MobiDB-lite"/>
    </source>
</evidence>
<dbReference type="AlphaFoldDB" id="A0A7J8FIR7"/>
<comment type="caution">
    <text evidence="2">The sequence shown here is derived from an EMBL/GenBank/DDBJ whole genome shotgun (WGS) entry which is preliminary data.</text>
</comment>
<protein>
    <submittedName>
        <fullName evidence="2">Uncharacterized protein</fullName>
    </submittedName>
</protein>
<feature type="region of interest" description="Disordered" evidence="1">
    <location>
        <begin position="1"/>
        <end position="66"/>
    </location>
</feature>
<dbReference type="Proteomes" id="UP000593571">
    <property type="component" value="Unassembled WGS sequence"/>
</dbReference>
<evidence type="ECO:0000313" key="2">
    <source>
        <dbReference type="EMBL" id="KAF6447627.1"/>
    </source>
</evidence>
<gene>
    <name evidence="2" type="ORF">HJG63_012031</name>
</gene>
<accession>A0A7J8FIR7</accession>
<keyword evidence="3" id="KW-1185">Reference proteome</keyword>
<proteinExistence type="predicted"/>
<name>A0A7J8FIR7_ROUAE</name>
<organism evidence="2 3">
    <name type="scientific">Rousettus aegyptiacus</name>
    <name type="common">Egyptian fruit bat</name>
    <name type="synonym">Pteropus aegyptiacus</name>
    <dbReference type="NCBI Taxonomy" id="9407"/>
    <lineage>
        <taxon>Eukaryota</taxon>
        <taxon>Metazoa</taxon>
        <taxon>Chordata</taxon>
        <taxon>Craniata</taxon>
        <taxon>Vertebrata</taxon>
        <taxon>Euteleostomi</taxon>
        <taxon>Mammalia</taxon>
        <taxon>Eutheria</taxon>
        <taxon>Laurasiatheria</taxon>
        <taxon>Chiroptera</taxon>
        <taxon>Yinpterochiroptera</taxon>
        <taxon>Pteropodoidea</taxon>
        <taxon>Pteropodidae</taxon>
        <taxon>Rousettinae</taxon>
        <taxon>Rousettus</taxon>
    </lineage>
</organism>
<reference evidence="2 3" key="1">
    <citation type="journal article" date="2020" name="Nature">
        <title>Six reference-quality genomes reveal evolution of bat adaptations.</title>
        <authorList>
            <person name="Jebb D."/>
            <person name="Huang Z."/>
            <person name="Pippel M."/>
            <person name="Hughes G.M."/>
            <person name="Lavrichenko K."/>
            <person name="Devanna P."/>
            <person name="Winkler S."/>
            <person name="Jermiin L.S."/>
            <person name="Skirmuntt E.C."/>
            <person name="Katzourakis A."/>
            <person name="Burkitt-Gray L."/>
            <person name="Ray D.A."/>
            <person name="Sullivan K.A.M."/>
            <person name="Roscito J.G."/>
            <person name="Kirilenko B.M."/>
            <person name="Davalos L.M."/>
            <person name="Corthals A.P."/>
            <person name="Power M.L."/>
            <person name="Jones G."/>
            <person name="Ransome R.D."/>
            <person name="Dechmann D.K.N."/>
            <person name="Locatelli A.G."/>
            <person name="Puechmaille S.J."/>
            <person name="Fedrigo O."/>
            <person name="Jarvis E.D."/>
            <person name="Hiller M."/>
            <person name="Vernes S.C."/>
            <person name="Myers E.W."/>
            <person name="Teeling E.C."/>
        </authorList>
    </citation>
    <scope>NUCLEOTIDE SEQUENCE [LARGE SCALE GENOMIC DNA]</scope>
    <source>
        <strain evidence="2">MRouAeg1</strain>
        <tissue evidence="2">Muscle</tissue>
    </source>
</reference>
<sequence length="164" mass="17422">MPQSFQGSGLLSDDADEEGRGERVSGRGTRAAPRTRSGPRAPRPGSGDPRAPSFCSEGVVPVGWSPGRRLTNPLVLEKCRPCSKSCVGWPLPPTHISAEFFPFLQFPTCHSRGAAPWCFVCSVPSPQDAPLVHPSCGHVCARRWGPTGGNEDPVPSSLGYAWSG</sequence>
<dbReference type="EMBL" id="JACASE010000007">
    <property type="protein sequence ID" value="KAF6447627.1"/>
    <property type="molecule type" value="Genomic_DNA"/>
</dbReference>